<comment type="caution">
    <text evidence="1">The sequence shown here is derived from an EMBL/GenBank/DDBJ whole genome shotgun (WGS) entry which is preliminary data.</text>
</comment>
<dbReference type="PATRIC" id="fig|45070.6.peg.2317"/>
<protein>
    <submittedName>
        <fullName evidence="1">Uncharacterized protein</fullName>
    </submittedName>
</protein>
<reference evidence="1 2" key="1">
    <citation type="submission" date="2015-11" db="EMBL/GenBank/DDBJ databases">
        <title>Genomic analysis of 38 Legionella species identifies large and diverse effector repertoires.</title>
        <authorList>
            <person name="Burstein D."/>
            <person name="Amaro F."/>
            <person name="Zusman T."/>
            <person name="Lifshitz Z."/>
            <person name="Cohen O."/>
            <person name="Gilbert J.A."/>
            <person name="Pupko T."/>
            <person name="Shuman H.A."/>
            <person name="Segal G."/>
        </authorList>
    </citation>
    <scope>NUCLEOTIDE SEQUENCE [LARGE SCALE GENOMIC DNA]</scope>
    <source>
        <strain evidence="1 2">ATCC 49506</strain>
    </source>
</reference>
<organism evidence="1 2">
    <name type="scientific">Legionella nautarum</name>
    <dbReference type="NCBI Taxonomy" id="45070"/>
    <lineage>
        <taxon>Bacteria</taxon>
        <taxon>Pseudomonadati</taxon>
        <taxon>Pseudomonadota</taxon>
        <taxon>Gammaproteobacteria</taxon>
        <taxon>Legionellales</taxon>
        <taxon>Legionellaceae</taxon>
        <taxon>Legionella</taxon>
    </lineage>
</organism>
<name>A0A0W0WMZ6_9GAMM</name>
<gene>
    <name evidence="1" type="ORF">Lnau_2194</name>
</gene>
<dbReference type="SUPFAM" id="SSF54001">
    <property type="entry name" value="Cysteine proteinases"/>
    <property type="match status" value="1"/>
</dbReference>
<accession>A0A0W0WMZ6</accession>
<dbReference type="InterPro" id="IPR038765">
    <property type="entry name" value="Papain-like_cys_pep_sf"/>
</dbReference>
<evidence type="ECO:0000313" key="2">
    <source>
        <dbReference type="Proteomes" id="UP000054725"/>
    </source>
</evidence>
<sequence>MMIVKNKIRLLMCLVETYEINKSRGAEVTSEQFFIVLFTHFSKQAMDKVWFNSVFQSFKRTVLTNKSLPIWIAAQLRPLSLFEASDSFQKSPESISDLHCLSFAYSFLGNKPDNYFCNYSNRINDRVAIYLEQNAQIISEENLKPGDIIAYKNKDKQWTHVGVYIGRVNDENYVISKFGKTFNVFFHPLNGVPEDDETAYCYSSLNLSHVASANLNLARRELQNRILPSVPVLQGILSNTSSTQTEEFQPTDKFEFYAPEYN</sequence>
<dbReference type="Proteomes" id="UP000054725">
    <property type="component" value="Unassembled WGS sequence"/>
</dbReference>
<evidence type="ECO:0000313" key="1">
    <source>
        <dbReference type="EMBL" id="KTD33717.1"/>
    </source>
</evidence>
<proteinExistence type="predicted"/>
<dbReference type="AlphaFoldDB" id="A0A0W0WMZ6"/>
<keyword evidence="2" id="KW-1185">Reference proteome</keyword>
<dbReference type="Gene3D" id="3.90.1720.10">
    <property type="entry name" value="endopeptidase domain like (from Nostoc punctiforme)"/>
    <property type="match status" value="1"/>
</dbReference>
<dbReference type="EMBL" id="LNYO01000022">
    <property type="protein sequence ID" value="KTD33717.1"/>
    <property type="molecule type" value="Genomic_DNA"/>
</dbReference>
<dbReference type="RefSeq" id="WP_133134900.1">
    <property type="nucleotide sequence ID" value="NZ_LNYO01000022.1"/>
</dbReference>